<sequence>MKYILFLLISVSAFAQNASNVTASSHKVLINGQSMQDDVLKFTREQLKEAVVTLDPAANLPEKTHIACFELTFPEKPRHVIGGNKVLVNVHQAISRLKSGDTVIIQNIKYQVPGDKTWHKYTGSQKIMIVE</sequence>
<organism evidence="3 4">
    <name type="scientific">Flavobacterium akiainvivens</name>
    <dbReference type="NCBI Taxonomy" id="1202724"/>
    <lineage>
        <taxon>Bacteria</taxon>
        <taxon>Pseudomonadati</taxon>
        <taxon>Bacteroidota</taxon>
        <taxon>Flavobacteriia</taxon>
        <taxon>Flavobacteriales</taxon>
        <taxon>Flavobacteriaceae</taxon>
        <taxon>Flavobacterium</taxon>
    </lineage>
</organism>
<feature type="domain" description="Gliding motility-associated protein GldM C-terminal" evidence="2">
    <location>
        <begin position="63"/>
        <end position="120"/>
    </location>
</feature>
<feature type="signal peptide" evidence="1">
    <location>
        <begin position="1"/>
        <end position="15"/>
    </location>
</feature>
<evidence type="ECO:0000256" key="1">
    <source>
        <dbReference type="SAM" id="SignalP"/>
    </source>
</evidence>
<evidence type="ECO:0000313" key="4">
    <source>
        <dbReference type="Proteomes" id="UP000037755"/>
    </source>
</evidence>
<dbReference type="EMBL" id="LIYD01000005">
    <property type="protein sequence ID" value="KOS05337.1"/>
    <property type="molecule type" value="Genomic_DNA"/>
</dbReference>
<gene>
    <name evidence="3" type="ORF">AM493_04300</name>
</gene>
<comment type="caution">
    <text evidence="3">The sequence shown here is derived from an EMBL/GenBank/DDBJ whole genome shotgun (WGS) entry which is preliminary data.</text>
</comment>
<dbReference type="InterPro" id="IPR022719">
    <property type="entry name" value="Motility-assoc_prot_GldM_C"/>
</dbReference>
<keyword evidence="1" id="KW-0732">Signal</keyword>
<dbReference type="STRING" id="1202724.AM493_04300"/>
<dbReference type="AlphaFoldDB" id="A0A0M8MGK5"/>
<protein>
    <recommendedName>
        <fullName evidence="2">Gliding motility-associated protein GldM C-terminal domain-containing protein</fullName>
    </recommendedName>
</protein>
<feature type="chain" id="PRO_5011977624" description="Gliding motility-associated protein GldM C-terminal domain-containing protein" evidence="1">
    <location>
        <begin position="16"/>
        <end position="131"/>
    </location>
</feature>
<name>A0A0M8MGK5_9FLAO</name>
<evidence type="ECO:0000259" key="2">
    <source>
        <dbReference type="Pfam" id="PF12080"/>
    </source>
</evidence>
<dbReference type="PATRIC" id="fig|1202724.3.peg.891"/>
<keyword evidence="4" id="KW-1185">Reference proteome</keyword>
<dbReference type="Pfam" id="PF12080">
    <property type="entry name" value="GldM_4th"/>
    <property type="match status" value="1"/>
</dbReference>
<dbReference type="RefSeq" id="WP_054406410.1">
    <property type="nucleotide sequence ID" value="NZ_FOYA01000024.1"/>
</dbReference>
<reference evidence="3 4" key="1">
    <citation type="submission" date="2015-08" db="EMBL/GenBank/DDBJ databases">
        <title>Whole genome sequence of Flavobacterium akiainvivens IK-1T, from decaying Wikstroemia oahuensis, an endemic Hawaiian shrub.</title>
        <authorList>
            <person name="Wan X."/>
            <person name="Hou S."/>
            <person name="Saito J."/>
            <person name="Donachie S."/>
        </authorList>
    </citation>
    <scope>NUCLEOTIDE SEQUENCE [LARGE SCALE GENOMIC DNA]</scope>
    <source>
        <strain evidence="3 4">IK-1</strain>
    </source>
</reference>
<accession>A0A0M8MGK5</accession>
<proteinExistence type="predicted"/>
<evidence type="ECO:0000313" key="3">
    <source>
        <dbReference type="EMBL" id="KOS05337.1"/>
    </source>
</evidence>
<dbReference type="Proteomes" id="UP000037755">
    <property type="component" value="Unassembled WGS sequence"/>
</dbReference>